<dbReference type="InterPro" id="IPR004620">
    <property type="entry name" value="MTHF_reductase_bac"/>
</dbReference>
<dbReference type="GO" id="GO:0071949">
    <property type="term" value="F:FAD binding"/>
    <property type="evidence" value="ECO:0007669"/>
    <property type="project" value="TreeGrafter"/>
</dbReference>
<dbReference type="EC" id="1.5.1.54" evidence="12"/>
<keyword evidence="7 12" id="KW-0560">Oxidoreductase</keyword>
<sequence length="361" mass="41116">MNSKDCSEKPARRERPNETLALRHLQHKLLQIRHTNFATRLKTMKVTQHIERANGKPLFSVEILPPLKGQDVNATFKTLDPLVELNPAFIDVTYHRQEYIYKQKENGLLKRYQVRKRPGTVAICAAIQNHYKVDAIPHLICGGFTKEDTEDALIDLNFLGIDNVLVLRGDPIKSEKSFVPEMGGHAHASDLIGQITGLNTGSYLDDELQESHPMDFCIGVAGYPEKHFESPNLAMDLHYLKKKVELGADYIVTQMFFDNQKYFDFVNKCREMDIHIPIIPGIKPLTTFSHLTSIPQNFYIDLPEPLSMEVLKAKDKEAVKQIGLEWSIHQCKELIEFGVPGLHFYTMSNSNNTKTVAEAIF</sequence>
<dbReference type="NCBIfam" id="TIGR00676">
    <property type="entry name" value="fadh2"/>
    <property type="match status" value="1"/>
</dbReference>
<comment type="pathway">
    <text evidence="2 12">One-carbon metabolism; tetrahydrofolate interconversion.</text>
</comment>
<proteinExistence type="inferred from homology"/>
<comment type="caution">
    <text evidence="13">The sequence shown here is derived from an EMBL/GenBank/DDBJ whole genome shotgun (WGS) entry which is preliminary data.</text>
</comment>
<dbReference type="GO" id="GO:0005829">
    <property type="term" value="C:cytosol"/>
    <property type="evidence" value="ECO:0007669"/>
    <property type="project" value="InterPro"/>
</dbReference>
<dbReference type="Pfam" id="PF02219">
    <property type="entry name" value="MTHFR"/>
    <property type="match status" value="1"/>
</dbReference>
<evidence type="ECO:0000256" key="4">
    <source>
        <dbReference type="ARBA" id="ARBA00022605"/>
    </source>
</evidence>
<evidence type="ECO:0000256" key="5">
    <source>
        <dbReference type="ARBA" id="ARBA00022630"/>
    </source>
</evidence>
<comment type="catalytic activity">
    <reaction evidence="11">
        <text>(6S)-5-methyl-5,6,7,8-tetrahydrofolate + NAD(+) = (6R)-5,10-methylene-5,6,7,8-tetrahydrofolate + NADH + H(+)</text>
        <dbReference type="Rhea" id="RHEA:19821"/>
        <dbReference type="ChEBI" id="CHEBI:15378"/>
        <dbReference type="ChEBI" id="CHEBI:15636"/>
        <dbReference type="ChEBI" id="CHEBI:18608"/>
        <dbReference type="ChEBI" id="CHEBI:57540"/>
        <dbReference type="ChEBI" id="CHEBI:57945"/>
        <dbReference type="EC" id="1.5.1.54"/>
    </reaction>
    <physiologicalReaction direction="right-to-left" evidence="11">
        <dbReference type="Rhea" id="RHEA:19823"/>
    </physiologicalReaction>
</comment>
<dbReference type="SUPFAM" id="SSF51730">
    <property type="entry name" value="FAD-linked oxidoreductase"/>
    <property type="match status" value="1"/>
</dbReference>
<keyword evidence="6 12" id="KW-0274">FAD</keyword>
<dbReference type="PANTHER" id="PTHR45754">
    <property type="entry name" value="METHYLENETETRAHYDROFOLATE REDUCTASE"/>
    <property type="match status" value="1"/>
</dbReference>
<dbReference type="UniPathway" id="UPA00193"/>
<comment type="similarity">
    <text evidence="3 12">Belongs to the methylenetetrahydrofolate reductase family.</text>
</comment>
<evidence type="ECO:0000256" key="3">
    <source>
        <dbReference type="ARBA" id="ARBA00006743"/>
    </source>
</evidence>
<keyword evidence="5 12" id="KW-0285">Flavoprotein</keyword>
<name>A0A511NE80_9FLAO</name>
<organism evidence="13 14">
    <name type="scientific">Empedobacter brevis NBRC 14943 = ATCC 43319</name>
    <dbReference type="NCBI Taxonomy" id="1218108"/>
    <lineage>
        <taxon>Bacteria</taxon>
        <taxon>Pseudomonadati</taxon>
        <taxon>Bacteroidota</taxon>
        <taxon>Flavobacteriia</taxon>
        <taxon>Flavobacteriales</taxon>
        <taxon>Weeksellaceae</taxon>
        <taxon>Empedobacter</taxon>
    </lineage>
</organism>
<keyword evidence="9" id="KW-0486">Methionine biosynthesis</keyword>
<dbReference type="PANTHER" id="PTHR45754:SF3">
    <property type="entry name" value="METHYLENETETRAHYDROFOLATE REDUCTASE (NADPH)"/>
    <property type="match status" value="1"/>
</dbReference>
<evidence type="ECO:0000256" key="8">
    <source>
        <dbReference type="ARBA" id="ARBA00023027"/>
    </source>
</evidence>
<evidence type="ECO:0000313" key="13">
    <source>
        <dbReference type="EMBL" id="GEM50631.1"/>
    </source>
</evidence>
<dbReference type="InterPro" id="IPR003171">
    <property type="entry name" value="Mehydrof_redctse-like"/>
</dbReference>
<evidence type="ECO:0000256" key="11">
    <source>
        <dbReference type="ARBA" id="ARBA00048628"/>
    </source>
</evidence>
<evidence type="ECO:0000256" key="1">
    <source>
        <dbReference type="ARBA" id="ARBA00001974"/>
    </source>
</evidence>
<dbReference type="EMBL" id="BJXC01000002">
    <property type="protein sequence ID" value="GEM50631.1"/>
    <property type="molecule type" value="Genomic_DNA"/>
</dbReference>
<dbReference type="GO" id="GO:0035999">
    <property type="term" value="P:tetrahydrofolate interconversion"/>
    <property type="evidence" value="ECO:0007669"/>
    <property type="project" value="UniProtKB-UniPathway"/>
</dbReference>
<dbReference type="Gene3D" id="3.20.20.220">
    <property type="match status" value="1"/>
</dbReference>
<dbReference type="GO" id="GO:0009086">
    <property type="term" value="P:methionine biosynthetic process"/>
    <property type="evidence" value="ECO:0007669"/>
    <property type="project" value="UniProtKB-KW"/>
</dbReference>
<evidence type="ECO:0000256" key="10">
    <source>
        <dbReference type="ARBA" id="ARBA00034478"/>
    </source>
</evidence>
<keyword evidence="4" id="KW-0028">Amino-acid biosynthesis</keyword>
<dbReference type="FunFam" id="3.20.20.220:FF:000015">
    <property type="entry name" value="Methylenetetrahydrofolate reductase"/>
    <property type="match status" value="1"/>
</dbReference>
<dbReference type="InterPro" id="IPR029041">
    <property type="entry name" value="FAD-linked_oxidoreductase-like"/>
</dbReference>
<dbReference type="STRING" id="1218108.GCA_000382425_00577"/>
<dbReference type="GO" id="GO:0106312">
    <property type="term" value="F:methylenetetrahydrofolate reductase (NADH) activity"/>
    <property type="evidence" value="ECO:0007669"/>
    <property type="project" value="UniProtKB-EC"/>
</dbReference>
<evidence type="ECO:0000256" key="9">
    <source>
        <dbReference type="ARBA" id="ARBA00023167"/>
    </source>
</evidence>
<dbReference type="AlphaFoldDB" id="A0A511NE80"/>
<keyword evidence="14" id="KW-1185">Reference proteome</keyword>
<comment type="cofactor">
    <cofactor evidence="1 12">
        <name>FAD</name>
        <dbReference type="ChEBI" id="CHEBI:57692"/>
    </cofactor>
</comment>
<keyword evidence="8" id="KW-0520">NAD</keyword>
<comment type="pathway">
    <text evidence="10">Amino-acid biosynthesis; L-methionine biosynthesis via de novo pathway.</text>
</comment>
<protein>
    <recommendedName>
        <fullName evidence="12">Methylenetetrahydrofolate reductase</fullName>
        <ecNumber evidence="12">1.5.1.54</ecNumber>
    </recommendedName>
</protein>
<evidence type="ECO:0000256" key="2">
    <source>
        <dbReference type="ARBA" id="ARBA00004777"/>
    </source>
</evidence>
<evidence type="ECO:0000313" key="14">
    <source>
        <dbReference type="Proteomes" id="UP000321245"/>
    </source>
</evidence>
<dbReference type="Proteomes" id="UP000321245">
    <property type="component" value="Unassembled WGS sequence"/>
</dbReference>
<gene>
    <name evidence="13" type="ORF">EB1_04210</name>
</gene>
<evidence type="ECO:0000256" key="12">
    <source>
        <dbReference type="RuleBase" id="RU003862"/>
    </source>
</evidence>
<evidence type="ECO:0000256" key="6">
    <source>
        <dbReference type="ARBA" id="ARBA00022827"/>
    </source>
</evidence>
<evidence type="ECO:0000256" key="7">
    <source>
        <dbReference type="ARBA" id="ARBA00023002"/>
    </source>
</evidence>
<dbReference type="CDD" id="cd00537">
    <property type="entry name" value="MTHFR"/>
    <property type="match status" value="1"/>
</dbReference>
<reference evidence="13 14" key="1">
    <citation type="submission" date="2019-07" db="EMBL/GenBank/DDBJ databases">
        <title>Whole genome shotgun sequence of Empedobacter brevis NBRC 14943.</title>
        <authorList>
            <person name="Hosoyama A."/>
            <person name="Uohara A."/>
            <person name="Ohji S."/>
            <person name="Ichikawa N."/>
        </authorList>
    </citation>
    <scope>NUCLEOTIDE SEQUENCE [LARGE SCALE GENOMIC DNA]</scope>
    <source>
        <strain evidence="13 14">NBRC 14943</strain>
    </source>
</reference>
<accession>A0A511NE80</accession>